<feature type="signal peptide" evidence="2">
    <location>
        <begin position="1"/>
        <end position="27"/>
    </location>
</feature>
<evidence type="ECO:0000313" key="4">
    <source>
        <dbReference type="Proteomes" id="UP000323000"/>
    </source>
</evidence>
<protein>
    <recommendedName>
        <fullName evidence="5">Root cap</fullName>
    </recommendedName>
</protein>
<comment type="caution">
    <text evidence="3">The sequence shown here is derived from an EMBL/GenBank/DDBJ whole genome shotgun (WGS) entry which is preliminary data.</text>
</comment>
<dbReference type="PANTHER" id="PTHR31656">
    <property type="entry name" value="ROOT CAP DOMAIN-CONTAINING PROTEIN"/>
    <property type="match status" value="1"/>
</dbReference>
<dbReference type="EMBL" id="VAHF01000004">
    <property type="protein sequence ID" value="TXG64239.1"/>
    <property type="molecule type" value="Genomic_DNA"/>
</dbReference>
<feature type="chain" id="PRO_5022682266" description="Root cap" evidence="2">
    <location>
        <begin position="28"/>
        <end position="535"/>
    </location>
</feature>
<dbReference type="InterPro" id="IPR009646">
    <property type="entry name" value="Root_cap"/>
</dbReference>
<dbReference type="Pfam" id="PF06830">
    <property type="entry name" value="Root_cap"/>
    <property type="match status" value="1"/>
</dbReference>
<dbReference type="PRINTS" id="PR01217">
    <property type="entry name" value="PRICHEXTENSN"/>
</dbReference>
<feature type="compositionally biased region" description="Pro residues" evidence="1">
    <location>
        <begin position="121"/>
        <end position="203"/>
    </location>
</feature>
<evidence type="ECO:0000313" key="3">
    <source>
        <dbReference type="EMBL" id="TXG64239.1"/>
    </source>
</evidence>
<reference evidence="4" key="1">
    <citation type="journal article" date="2019" name="Gigascience">
        <title>De novo genome assembly of the endangered Acer yangbiense, a plant species with extremely small populations endemic to Yunnan Province, China.</title>
        <authorList>
            <person name="Yang J."/>
            <person name="Wariss H.M."/>
            <person name="Tao L."/>
            <person name="Zhang R."/>
            <person name="Yun Q."/>
            <person name="Hollingsworth P."/>
            <person name="Dao Z."/>
            <person name="Luo G."/>
            <person name="Guo H."/>
            <person name="Ma Y."/>
            <person name="Sun W."/>
        </authorList>
    </citation>
    <scope>NUCLEOTIDE SEQUENCE [LARGE SCALE GENOMIC DNA]</scope>
    <source>
        <strain evidence="4">cv. Malutang</strain>
    </source>
</reference>
<dbReference type="OrthoDB" id="2012132at2759"/>
<feature type="compositionally biased region" description="Basic and acidic residues" evidence="1">
    <location>
        <begin position="80"/>
        <end position="103"/>
    </location>
</feature>
<dbReference type="AlphaFoldDB" id="A0A5C7I5V9"/>
<name>A0A5C7I5V9_9ROSI</name>
<accession>A0A5C7I5V9</accession>
<feature type="region of interest" description="Disordered" evidence="1">
    <location>
        <begin position="78"/>
        <end position="210"/>
    </location>
</feature>
<evidence type="ECO:0000256" key="2">
    <source>
        <dbReference type="SAM" id="SignalP"/>
    </source>
</evidence>
<evidence type="ECO:0008006" key="5">
    <source>
        <dbReference type="Google" id="ProtNLM"/>
    </source>
</evidence>
<evidence type="ECO:0000256" key="1">
    <source>
        <dbReference type="SAM" id="MobiDB-lite"/>
    </source>
</evidence>
<proteinExistence type="predicted"/>
<sequence>MARFKAHFVVPVLLMMLLTFEAKTGIAKDPSSATRNIKKYKLCYNSVHVCPELCPDSCTVECASCKPICSAGSTLLSNDGSHDHSPPNEGDHSPPDGSHDHSPPEGGYDHSPPNGDHHSPPVSPTPATPTTPEPFTPPPSTPTPPTPTPTPSTPTPTPPTMPTPSTPSPIPPTPTPSMPSPKPPTPTPPTTTPTPSPTPPTPSWPTLQHHHHPLLQHPLLRLCLHHHRPLILQHHPLSQQHHILLPLQLLQIQKLQQEQLDAETTTIPSVTTWSMSAPNLAPVDVRLIVSLASLFAVRCDRPGAVCQDPRFIGGDGITFYFHGKKDKDFCLVSDSSLHINAHFIGRRNHNMKRDFTWVQSIAIFFDNHQLFIGALKTSTWDNSVDRLALSFDGEPITLPETDGSKWQSTNVSITRVGETNSVSVEVQGKFKITGNVVPITEQDSRVHNYGIAKENCFAHLDLGFKADYVTHVNMGASMPVMGGDRDFQTSGLFAADCAVSRFTRGFDVEESASVLNLPSLRCASGINGKGVVCKR</sequence>
<gene>
    <name evidence="3" type="ORF">EZV62_011233</name>
</gene>
<organism evidence="3 4">
    <name type="scientific">Acer yangbiense</name>
    <dbReference type="NCBI Taxonomy" id="1000413"/>
    <lineage>
        <taxon>Eukaryota</taxon>
        <taxon>Viridiplantae</taxon>
        <taxon>Streptophyta</taxon>
        <taxon>Embryophyta</taxon>
        <taxon>Tracheophyta</taxon>
        <taxon>Spermatophyta</taxon>
        <taxon>Magnoliopsida</taxon>
        <taxon>eudicotyledons</taxon>
        <taxon>Gunneridae</taxon>
        <taxon>Pentapetalae</taxon>
        <taxon>rosids</taxon>
        <taxon>malvids</taxon>
        <taxon>Sapindales</taxon>
        <taxon>Sapindaceae</taxon>
        <taxon>Hippocastanoideae</taxon>
        <taxon>Acereae</taxon>
        <taxon>Acer</taxon>
    </lineage>
</organism>
<keyword evidence="2" id="KW-0732">Signal</keyword>
<keyword evidence="4" id="KW-1185">Reference proteome</keyword>
<dbReference type="Proteomes" id="UP000323000">
    <property type="component" value="Chromosome 4"/>
</dbReference>